<dbReference type="EMBL" id="FMDN01000013">
    <property type="protein sequence ID" value="SCG58850.1"/>
    <property type="molecule type" value="Genomic_DNA"/>
</dbReference>
<gene>
    <name evidence="1" type="ORF">GA0070560_11316</name>
</gene>
<dbReference type="STRING" id="47864.GA0070560_11316"/>
<evidence type="ECO:0000313" key="1">
    <source>
        <dbReference type="EMBL" id="SCG58850.1"/>
    </source>
</evidence>
<proteinExistence type="predicted"/>
<protein>
    <submittedName>
        <fullName evidence="1">Uncharacterized protein</fullName>
    </submittedName>
</protein>
<reference evidence="2" key="1">
    <citation type="submission" date="2016-06" db="EMBL/GenBank/DDBJ databases">
        <authorList>
            <person name="Varghese N."/>
        </authorList>
    </citation>
    <scope>NUCLEOTIDE SEQUENCE [LARGE SCALE GENOMIC DNA]</scope>
    <source>
        <strain evidence="2">DSM 43171</strain>
    </source>
</reference>
<sequence length="44" mass="4640">MLDGVAVAFHGRFLVERALVLTQGPPGMWVIPPVAFGHAKAPQG</sequence>
<accession>A0A1C5IKJ0</accession>
<name>A0A1C5IKJ0_9ACTN</name>
<organism evidence="1 2">
    <name type="scientific">Micromonospora halophytica</name>
    <dbReference type="NCBI Taxonomy" id="47864"/>
    <lineage>
        <taxon>Bacteria</taxon>
        <taxon>Bacillati</taxon>
        <taxon>Actinomycetota</taxon>
        <taxon>Actinomycetes</taxon>
        <taxon>Micromonosporales</taxon>
        <taxon>Micromonosporaceae</taxon>
        <taxon>Micromonospora</taxon>
    </lineage>
</organism>
<evidence type="ECO:0000313" key="2">
    <source>
        <dbReference type="Proteomes" id="UP000199408"/>
    </source>
</evidence>
<dbReference type="AlphaFoldDB" id="A0A1C5IKJ0"/>
<keyword evidence="2" id="KW-1185">Reference proteome</keyword>
<dbReference type="Proteomes" id="UP000199408">
    <property type="component" value="Unassembled WGS sequence"/>
</dbReference>